<proteinExistence type="predicted"/>
<organism evidence="2 3">
    <name type="scientific">Riccia sorocarpa</name>
    <dbReference type="NCBI Taxonomy" id="122646"/>
    <lineage>
        <taxon>Eukaryota</taxon>
        <taxon>Viridiplantae</taxon>
        <taxon>Streptophyta</taxon>
        <taxon>Embryophyta</taxon>
        <taxon>Marchantiophyta</taxon>
        <taxon>Marchantiopsida</taxon>
        <taxon>Marchantiidae</taxon>
        <taxon>Marchantiales</taxon>
        <taxon>Ricciaceae</taxon>
        <taxon>Riccia</taxon>
    </lineage>
</organism>
<dbReference type="EMBL" id="JBJQOH010000004">
    <property type="protein sequence ID" value="KAL3690373.1"/>
    <property type="molecule type" value="Genomic_DNA"/>
</dbReference>
<name>A0ABD3HG39_9MARC</name>
<feature type="compositionally biased region" description="Polar residues" evidence="1">
    <location>
        <begin position="315"/>
        <end position="325"/>
    </location>
</feature>
<feature type="compositionally biased region" description="Basic and acidic residues" evidence="1">
    <location>
        <begin position="341"/>
        <end position="366"/>
    </location>
</feature>
<gene>
    <name evidence="2" type="ORF">R1sor_016682</name>
</gene>
<reference evidence="2 3" key="1">
    <citation type="submission" date="2024-09" db="EMBL/GenBank/DDBJ databases">
        <title>Chromosome-scale assembly of Riccia sorocarpa.</title>
        <authorList>
            <person name="Paukszto L."/>
        </authorList>
    </citation>
    <scope>NUCLEOTIDE SEQUENCE [LARGE SCALE GENOMIC DNA]</scope>
    <source>
        <strain evidence="2">LP-2024</strain>
        <tissue evidence="2">Aerial parts of the thallus</tissue>
    </source>
</reference>
<comment type="caution">
    <text evidence="2">The sequence shown here is derived from an EMBL/GenBank/DDBJ whole genome shotgun (WGS) entry which is preliminary data.</text>
</comment>
<dbReference type="Proteomes" id="UP001633002">
    <property type="component" value="Unassembled WGS sequence"/>
</dbReference>
<evidence type="ECO:0000313" key="3">
    <source>
        <dbReference type="Proteomes" id="UP001633002"/>
    </source>
</evidence>
<protein>
    <submittedName>
        <fullName evidence="2">Uncharacterized protein</fullName>
    </submittedName>
</protein>
<feature type="compositionally biased region" description="Polar residues" evidence="1">
    <location>
        <begin position="80"/>
        <end position="90"/>
    </location>
</feature>
<sequence length="390" mass="42655">MMAAELSHLPTLEEAEADTDVDVRIVEVDIGVPTVVPPLEEQAVGSLDPGEGRQDGNADGFIPTKSGSQRSSTSRRKNSDSQSTADSNKFNVLLGVEEDGEVAEKSTTPVPAETSKSEGVERRNGVLMVENEVDRVQQLEPLSAELEITMEEAEVQEKLETSPKADQAAMVQIKLSSGCWGDEPEGEEMEKEGVDESQLQLEEVNMTETTNIQQESGGEEDFYQQMDLNRDIIRRSQKEILTEAVQLLQAEQVVKQGGDVVVLSELKNAEVKPFISSCSLVLPHPQKVELGHEVLFAGSPFVSNWSGRAPKKKGSQNLAQSSSQAGKRRVLGSLDGNGLRLSEKHDSGASSMEDERGRERKMRDEGLSQVREVISNMASSHCLILRSRAR</sequence>
<evidence type="ECO:0000313" key="2">
    <source>
        <dbReference type="EMBL" id="KAL3690373.1"/>
    </source>
</evidence>
<accession>A0ABD3HG39</accession>
<dbReference type="AlphaFoldDB" id="A0ABD3HG39"/>
<keyword evidence="3" id="KW-1185">Reference proteome</keyword>
<feature type="region of interest" description="Disordered" evidence="1">
    <location>
        <begin position="307"/>
        <end position="366"/>
    </location>
</feature>
<evidence type="ECO:0000256" key="1">
    <source>
        <dbReference type="SAM" id="MobiDB-lite"/>
    </source>
</evidence>
<feature type="region of interest" description="Disordered" evidence="1">
    <location>
        <begin position="37"/>
        <end position="120"/>
    </location>
</feature>